<evidence type="ECO:0000313" key="1">
    <source>
        <dbReference type="EMBL" id="KAI3425913.1"/>
    </source>
</evidence>
<dbReference type="OrthoDB" id="536692at2759"/>
<comment type="caution">
    <text evidence="1">The sequence shown here is derived from an EMBL/GenBank/DDBJ whole genome shotgun (WGS) entry which is preliminary data.</text>
</comment>
<sequence>MGSKGSKKGPPLLTAIALNRLVSSITSVHSLTSPSSGAVLPEELCCSLFEAVLAQGKLTPKVLELFERTEHELLTERIAGMGIRRWTPPRLPSTQNGWLGYSRPPWE</sequence>
<name>A0A9D4THM6_CHLVU</name>
<protein>
    <submittedName>
        <fullName evidence="1">Uncharacterized protein</fullName>
    </submittedName>
</protein>
<gene>
    <name evidence="1" type="ORF">D9Q98_007885</name>
</gene>
<keyword evidence="2" id="KW-1185">Reference proteome</keyword>
<reference evidence="1" key="1">
    <citation type="journal article" date="2019" name="Plant J.">
        <title>Chlorella vulgaris genome assembly and annotation reveals the molecular basis for metabolic acclimation to high light conditions.</title>
        <authorList>
            <person name="Cecchin M."/>
            <person name="Marcolungo L."/>
            <person name="Rossato M."/>
            <person name="Girolomoni L."/>
            <person name="Cosentino E."/>
            <person name="Cuine S."/>
            <person name="Li-Beisson Y."/>
            <person name="Delledonne M."/>
            <person name="Ballottari M."/>
        </authorList>
    </citation>
    <scope>NUCLEOTIDE SEQUENCE</scope>
    <source>
        <strain evidence="1">211/11P</strain>
    </source>
</reference>
<proteinExistence type="predicted"/>
<organism evidence="1 2">
    <name type="scientific">Chlorella vulgaris</name>
    <name type="common">Green alga</name>
    <dbReference type="NCBI Taxonomy" id="3077"/>
    <lineage>
        <taxon>Eukaryota</taxon>
        <taxon>Viridiplantae</taxon>
        <taxon>Chlorophyta</taxon>
        <taxon>core chlorophytes</taxon>
        <taxon>Trebouxiophyceae</taxon>
        <taxon>Chlorellales</taxon>
        <taxon>Chlorellaceae</taxon>
        <taxon>Chlorella clade</taxon>
        <taxon>Chlorella</taxon>
    </lineage>
</organism>
<dbReference type="AlphaFoldDB" id="A0A9D4THM6"/>
<dbReference type="Proteomes" id="UP001055712">
    <property type="component" value="Unassembled WGS sequence"/>
</dbReference>
<reference evidence="1" key="2">
    <citation type="submission" date="2020-11" db="EMBL/GenBank/DDBJ databases">
        <authorList>
            <person name="Cecchin M."/>
            <person name="Marcolungo L."/>
            <person name="Rossato M."/>
            <person name="Girolomoni L."/>
            <person name="Cosentino E."/>
            <person name="Cuine S."/>
            <person name="Li-Beisson Y."/>
            <person name="Delledonne M."/>
            <person name="Ballottari M."/>
        </authorList>
    </citation>
    <scope>NUCLEOTIDE SEQUENCE</scope>
    <source>
        <strain evidence="1">211/11P</strain>
        <tissue evidence="1">Whole cell</tissue>
    </source>
</reference>
<dbReference type="EMBL" id="SIDB01000011">
    <property type="protein sequence ID" value="KAI3425913.1"/>
    <property type="molecule type" value="Genomic_DNA"/>
</dbReference>
<accession>A0A9D4THM6</accession>
<evidence type="ECO:0000313" key="2">
    <source>
        <dbReference type="Proteomes" id="UP001055712"/>
    </source>
</evidence>